<dbReference type="GO" id="GO:0008233">
    <property type="term" value="F:peptidase activity"/>
    <property type="evidence" value="ECO:0007669"/>
    <property type="project" value="UniProtKB-KW"/>
</dbReference>
<keyword evidence="1" id="KW-1188">Viral release from host cell</keyword>
<keyword evidence="6" id="KW-1185">Reference proteome</keyword>
<dbReference type="Pfam" id="PF04586">
    <property type="entry name" value="Peptidase_S78"/>
    <property type="match status" value="1"/>
</dbReference>
<reference evidence="5 6" key="1">
    <citation type="submission" date="2020-08" db="EMBL/GenBank/DDBJ databases">
        <title>Genomic Encyclopedia of Type Strains, Phase IV (KMG-IV): sequencing the most valuable type-strain genomes for metagenomic binning, comparative biology and taxonomic classification.</title>
        <authorList>
            <person name="Goeker M."/>
        </authorList>
    </citation>
    <scope>NUCLEOTIDE SEQUENCE [LARGE SCALE GENOMIC DNA]</scope>
    <source>
        <strain evidence="5 6">YIM 65646</strain>
    </source>
</reference>
<dbReference type="InterPro" id="IPR054613">
    <property type="entry name" value="Peptidase_S78_dom"/>
</dbReference>
<dbReference type="GO" id="GO:0006508">
    <property type="term" value="P:proteolysis"/>
    <property type="evidence" value="ECO:0007669"/>
    <property type="project" value="UniProtKB-KW"/>
</dbReference>
<feature type="domain" description="Prohead serine protease" evidence="4">
    <location>
        <begin position="35"/>
        <end position="181"/>
    </location>
</feature>
<organism evidence="5 6">
    <name type="scientific">Phytomonospora endophytica</name>
    <dbReference type="NCBI Taxonomy" id="714109"/>
    <lineage>
        <taxon>Bacteria</taxon>
        <taxon>Bacillati</taxon>
        <taxon>Actinomycetota</taxon>
        <taxon>Actinomycetes</taxon>
        <taxon>Micromonosporales</taxon>
        <taxon>Micromonosporaceae</taxon>
        <taxon>Phytomonospora</taxon>
    </lineage>
</organism>
<evidence type="ECO:0000256" key="1">
    <source>
        <dbReference type="ARBA" id="ARBA00022612"/>
    </source>
</evidence>
<proteinExistence type="predicted"/>
<dbReference type="AlphaFoldDB" id="A0A841FPU4"/>
<evidence type="ECO:0000256" key="3">
    <source>
        <dbReference type="ARBA" id="ARBA00022801"/>
    </source>
</evidence>
<keyword evidence="2" id="KW-0645">Protease</keyword>
<evidence type="ECO:0000313" key="5">
    <source>
        <dbReference type="EMBL" id="MBB6039321.1"/>
    </source>
</evidence>
<comment type="caution">
    <text evidence="5">The sequence shown here is derived from an EMBL/GenBank/DDBJ whole genome shotgun (WGS) entry which is preliminary data.</text>
</comment>
<dbReference type="NCBIfam" id="TIGR01543">
    <property type="entry name" value="proheadase_HK97"/>
    <property type="match status" value="1"/>
</dbReference>
<dbReference type="EMBL" id="JACHGT010000021">
    <property type="protein sequence ID" value="MBB6039321.1"/>
    <property type="molecule type" value="Genomic_DNA"/>
</dbReference>
<dbReference type="RefSeq" id="WP_184792414.1">
    <property type="nucleotide sequence ID" value="NZ_BONT01000077.1"/>
</dbReference>
<accession>A0A841FPU4</accession>
<name>A0A841FPU4_9ACTN</name>
<gene>
    <name evidence="5" type="ORF">HNR73_007215</name>
</gene>
<evidence type="ECO:0000259" key="4">
    <source>
        <dbReference type="Pfam" id="PF04586"/>
    </source>
</evidence>
<protein>
    <recommendedName>
        <fullName evidence="4">Prohead serine protease domain-containing protein</fullName>
    </recommendedName>
</protein>
<evidence type="ECO:0000313" key="6">
    <source>
        <dbReference type="Proteomes" id="UP000548476"/>
    </source>
</evidence>
<keyword evidence="3" id="KW-0378">Hydrolase</keyword>
<evidence type="ECO:0000256" key="2">
    <source>
        <dbReference type="ARBA" id="ARBA00022670"/>
    </source>
</evidence>
<dbReference type="InterPro" id="IPR006433">
    <property type="entry name" value="Prohead_protease"/>
</dbReference>
<sequence>MSAPTTFAPELRVYGSPRIRMAPLETVREERDAPVVLEGRAVPYGVAEQVSDEYGTYFETIAPGAFRKSTKEAARALPLMLWHDHDAFPIGRAIAWREELDGLYGAWELDSSPRAQEAGRLAREGLLTGLSVGFAPMAGRSTVDPATRDSLARVVHHEGRLLETSLCAVPAYAGAGVTLVRTAGRPVGGQRTGPAPAPRPALAEWQNWRANLTT</sequence>
<dbReference type="Proteomes" id="UP000548476">
    <property type="component" value="Unassembled WGS sequence"/>
</dbReference>